<keyword evidence="2" id="KW-0812">Transmembrane</keyword>
<protein>
    <recommendedName>
        <fullName evidence="5">Protein huluwa-like</fullName>
    </recommendedName>
</protein>
<dbReference type="EMBL" id="JBHFQA010000004">
    <property type="protein sequence ID" value="KAL2100037.1"/>
    <property type="molecule type" value="Genomic_DNA"/>
</dbReference>
<evidence type="ECO:0000313" key="3">
    <source>
        <dbReference type="EMBL" id="KAL2100037.1"/>
    </source>
</evidence>
<gene>
    <name evidence="3" type="ORF">ACEWY4_004431</name>
</gene>
<organism evidence="3 4">
    <name type="scientific">Coilia grayii</name>
    <name type="common">Gray's grenadier anchovy</name>
    <dbReference type="NCBI Taxonomy" id="363190"/>
    <lineage>
        <taxon>Eukaryota</taxon>
        <taxon>Metazoa</taxon>
        <taxon>Chordata</taxon>
        <taxon>Craniata</taxon>
        <taxon>Vertebrata</taxon>
        <taxon>Euteleostomi</taxon>
        <taxon>Actinopterygii</taxon>
        <taxon>Neopterygii</taxon>
        <taxon>Teleostei</taxon>
        <taxon>Clupei</taxon>
        <taxon>Clupeiformes</taxon>
        <taxon>Clupeoidei</taxon>
        <taxon>Engraulidae</taxon>
        <taxon>Coilinae</taxon>
        <taxon>Coilia</taxon>
    </lineage>
</organism>
<reference evidence="3 4" key="1">
    <citation type="submission" date="2024-09" db="EMBL/GenBank/DDBJ databases">
        <title>A chromosome-level genome assembly of Gray's grenadier anchovy, Coilia grayii.</title>
        <authorList>
            <person name="Fu Z."/>
        </authorList>
    </citation>
    <scope>NUCLEOTIDE SEQUENCE [LARGE SCALE GENOMIC DNA]</scope>
    <source>
        <strain evidence="3">G4</strain>
        <tissue evidence="3">Muscle</tissue>
    </source>
</reference>
<evidence type="ECO:0000313" key="4">
    <source>
        <dbReference type="Proteomes" id="UP001591681"/>
    </source>
</evidence>
<keyword evidence="2" id="KW-1133">Transmembrane helix</keyword>
<accession>A0ABD1KLN5</accession>
<name>A0ABD1KLN5_9TELE</name>
<evidence type="ECO:0000256" key="1">
    <source>
        <dbReference type="SAM" id="MobiDB-lite"/>
    </source>
</evidence>
<sequence length="330" mass="35551">MDQPVSATPPVTASIPGLTIVIILLVPCLLLVLLLNCLLLGHKLLLLARGKTRVRTSSECSLLQSTRQRVSHFTDGPSLSYPNGRNRGPVHRPVLSMPVTSSLTSSQELMAGRRRSTQPDGATCAGSGSLLPPSTFLDPVSSATRVDLPRRACAYFRKPVQWQSVEWRRIPQEPTPSTESDIERANTVPPNSPVPECYVPLRQSSTVEVHSDMELRSIDRVHMECEVASSIPAENSYFLASAGSSAGSAVGPGLDSDFGASAGKGHGETSTCQGVGVSLRILSADSEAMGCRLWSSALEWDYYDPSYITENQPAAPRTHGPSIAPKQYWI</sequence>
<proteinExistence type="predicted"/>
<evidence type="ECO:0000256" key="2">
    <source>
        <dbReference type="SAM" id="Phobius"/>
    </source>
</evidence>
<evidence type="ECO:0008006" key="5">
    <source>
        <dbReference type="Google" id="ProtNLM"/>
    </source>
</evidence>
<dbReference type="AlphaFoldDB" id="A0ABD1KLN5"/>
<comment type="caution">
    <text evidence="3">The sequence shown here is derived from an EMBL/GenBank/DDBJ whole genome shotgun (WGS) entry which is preliminary data.</text>
</comment>
<dbReference type="Proteomes" id="UP001591681">
    <property type="component" value="Unassembled WGS sequence"/>
</dbReference>
<feature type="transmembrane region" description="Helical" evidence="2">
    <location>
        <begin position="20"/>
        <end position="41"/>
    </location>
</feature>
<feature type="region of interest" description="Disordered" evidence="1">
    <location>
        <begin position="105"/>
        <end position="128"/>
    </location>
</feature>
<keyword evidence="4" id="KW-1185">Reference proteome</keyword>
<keyword evidence="2" id="KW-0472">Membrane</keyword>
<feature type="region of interest" description="Disordered" evidence="1">
    <location>
        <begin position="172"/>
        <end position="194"/>
    </location>
</feature>